<evidence type="ECO:0000259" key="4">
    <source>
        <dbReference type="PROSITE" id="PS50158"/>
    </source>
</evidence>
<dbReference type="PROSITE" id="PS50158">
    <property type="entry name" value="ZF_CCHC"/>
    <property type="match status" value="1"/>
</dbReference>
<dbReference type="GO" id="GO:0008270">
    <property type="term" value="F:zinc ion binding"/>
    <property type="evidence" value="ECO:0007669"/>
    <property type="project" value="UniProtKB-KW"/>
</dbReference>
<dbReference type="VEuPathDB" id="FungiDB:PSHT_14072"/>
<feature type="compositionally biased region" description="Basic and acidic residues" evidence="3">
    <location>
        <begin position="351"/>
        <end position="361"/>
    </location>
</feature>
<dbReference type="GO" id="GO:0006397">
    <property type="term" value="P:mRNA processing"/>
    <property type="evidence" value="ECO:0007669"/>
    <property type="project" value="UniProtKB-KW"/>
</dbReference>
<dbReference type="Pfam" id="PF06991">
    <property type="entry name" value="MFAP1"/>
    <property type="match status" value="1"/>
</dbReference>
<feature type="compositionally biased region" description="Low complexity" evidence="3">
    <location>
        <begin position="57"/>
        <end position="73"/>
    </location>
</feature>
<dbReference type="SMART" id="SM00343">
    <property type="entry name" value="ZnF_C2HC"/>
    <property type="match status" value="1"/>
</dbReference>
<dbReference type="GO" id="GO:0003676">
    <property type="term" value="F:nucleic acid binding"/>
    <property type="evidence" value="ECO:0007669"/>
    <property type="project" value="InterPro"/>
</dbReference>
<name>A0A2S4UMD7_9BASI</name>
<dbReference type="InterPro" id="IPR033194">
    <property type="entry name" value="MFAP1"/>
</dbReference>
<protein>
    <recommendedName>
        <fullName evidence="4">CCHC-type domain-containing protein</fullName>
    </recommendedName>
</protein>
<dbReference type="VEuPathDB" id="FungiDB:PSTT_14478"/>
<keyword evidence="6" id="KW-1185">Reference proteome</keyword>
<dbReference type="PANTHER" id="PTHR15327">
    <property type="entry name" value="MICROFIBRIL-ASSOCIATED PROTEIN"/>
    <property type="match status" value="1"/>
</dbReference>
<dbReference type="AlphaFoldDB" id="A0A2S4UMD7"/>
<keyword evidence="2" id="KW-0863">Zinc-finger</keyword>
<reference evidence="5" key="1">
    <citation type="submission" date="2017-12" db="EMBL/GenBank/DDBJ databases">
        <title>Gene loss provides genomic basis for host adaptation in cereal stripe rust fungi.</title>
        <authorList>
            <person name="Xia C."/>
        </authorList>
    </citation>
    <scope>NUCLEOTIDE SEQUENCE [LARGE SCALE GENOMIC DNA]</scope>
    <source>
        <strain evidence="5">93-210</strain>
    </source>
</reference>
<keyword evidence="2" id="KW-0862">Zinc</keyword>
<dbReference type="InterPro" id="IPR009730">
    <property type="entry name" value="MFAP1_C"/>
</dbReference>
<dbReference type="InterPro" id="IPR036875">
    <property type="entry name" value="Znf_CCHC_sf"/>
</dbReference>
<keyword evidence="2" id="KW-0479">Metal-binding</keyword>
<evidence type="ECO:0000256" key="3">
    <source>
        <dbReference type="SAM" id="MobiDB-lite"/>
    </source>
</evidence>
<feature type="compositionally biased region" description="Low complexity" evidence="3">
    <location>
        <begin position="21"/>
        <end position="36"/>
    </location>
</feature>
<evidence type="ECO:0000256" key="2">
    <source>
        <dbReference type="PROSITE-ProRule" id="PRU00047"/>
    </source>
</evidence>
<evidence type="ECO:0000313" key="6">
    <source>
        <dbReference type="Proteomes" id="UP000239156"/>
    </source>
</evidence>
<proteinExistence type="predicted"/>
<dbReference type="Gene3D" id="4.10.60.10">
    <property type="entry name" value="Zinc finger, CCHC-type"/>
    <property type="match status" value="1"/>
</dbReference>
<accession>A0A2S4UMD7</accession>
<feature type="compositionally biased region" description="Polar residues" evidence="3">
    <location>
        <begin position="152"/>
        <end position="162"/>
    </location>
</feature>
<comment type="caution">
    <text evidence="5">The sequence shown here is derived from an EMBL/GenBank/DDBJ whole genome shotgun (WGS) entry which is preliminary data.</text>
</comment>
<evidence type="ECO:0000313" key="5">
    <source>
        <dbReference type="EMBL" id="POV98391.1"/>
    </source>
</evidence>
<evidence type="ECO:0000256" key="1">
    <source>
        <dbReference type="ARBA" id="ARBA00022664"/>
    </source>
</evidence>
<dbReference type="InterPro" id="IPR001878">
    <property type="entry name" value="Znf_CCHC"/>
</dbReference>
<keyword evidence="1" id="KW-0507">mRNA processing</keyword>
<feature type="domain" description="CCHC-type" evidence="4">
    <location>
        <begin position="364"/>
        <end position="379"/>
    </location>
</feature>
<feature type="compositionally biased region" description="Low complexity" evidence="3">
    <location>
        <begin position="118"/>
        <end position="128"/>
    </location>
</feature>
<organism evidence="5 6">
    <name type="scientific">Puccinia striiformis</name>
    <dbReference type="NCBI Taxonomy" id="27350"/>
    <lineage>
        <taxon>Eukaryota</taxon>
        <taxon>Fungi</taxon>
        <taxon>Dikarya</taxon>
        <taxon>Basidiomycota</taxon>
        <taxon>Pucciniomycotina</taxon>
        <taxon>Pucciniomycetes</taxon>
        <taxon>Pucciniales</taxon>
        <taxon>Pucciniaceae</taxon>
        <taxon>Puccinia</taxon>
    </lineage>
</organism>
<dbReference type="SUPFAM" id="SSF57756">
    <property type="entry name" value="Retrovirus zinc finger-like domains"/>
    <property type="match status" value="1"/>
</dbReference>
<feature type="region of interest" description="Disordered" evidence="3">
    <location>
        <begin position="1"/>
        <end position="176"/>
    </location>
</feature>
<feature type="compositionally biased region" description="Basic and acidic residues" evidence="3">
    <location>
        <begin position="165"/>
        <end position="176"/>
    </location>
</feature>
<feature type="region of interest" description="Disordered" evidence="3">
    <location>
        <begin position="333"/>
        <end position="437"/>
    </location>
</feature>
<dbReference type="EMBL" id="PKSL01000228">
    <property type="protein sequence ID" value="POV98391.1"/>
    <property type="molecule type" value="Genomic_DNA"/>
</dbReference>
<gene>
    <name evidence="5" type="ORF">PSTT_14478</name>
</gene>
<dbReference type="Proteomes" id="UP000239156">
    <property type="component" value="Unassembled WGS sequence"/>
</dbReference>
<sequence>MSSSTRAPAKPVKIYRRGKQSTTTTKPSSSSSCLGSSDEEEQEQKKAKSTIVPIINIQTTSIDQKQQQTTDSDSSNEEEEDNSKPQPKGDNVSIFSNQSILHYTDRILSKQDSEEDSSGSSSGSGDSESSSEEEKLVPIYKPVFITKRNRETILNQPNNQSETELENKRIEEDQRRKLSTQKLVEQTLIREISEKEVDQVFPDVDDTDGLDPESEFESWKLRELKRLRRDREILIKRAKEKEEIEARRLIPESERLKEDTQYADQTRKSKPKGTQVFLQKYHHKGAFYADSDIHTKHDYTAPTEGTFTKMELLPEVMQVRDFGKMSRTKWTHLSKEDTTSMDAGWSKKNPGRVDQKSRDSRSSCFGCGQQGHIKQDCPKNQNRATAGSGGGRGNGSNQIALGERVPSSSSKSINDHKRRASSSHQEHSIYPSKKRGG</sequence>
<feature type="compositionally biased region" description="Basic and acidic residues" evidence="3">
    <location>
        <begin position="103"/>
        <end position="112"/>
    </location>
</feature>